<dbReference type="EMBL" id="CM047581">
    <property type="protein sequence ID" value="KAI9916213.1"/>
    <property type="molecule type" value="Genomic_DNA"/>
</dbReference>
<comment type="caution">
    <text evidence="1">The sequence shown here is derived from an EMBL/GenBank/DDBJ whole genome shotgun (WGS) entry which is preliminary data.</text>
</comment>
<name>A0ACC0WDL9_9STRA</name>
<organism evidence="1 2">
    <name type="scientific">Peronosclerospora sorghi</name>
    <dbReference type="NCBI Taxonomy" id="230839"/>
    <lineage>
        <taxon>Eukaryota</taxon>
        <taxon>Sar</taxon>
        <taxon>Stramenopiles</taxon>
        <taxon>Oomycota</taxon>
        <taxon>Peronosporomycetes</taxon>
        <taxon>Peronosporales</taxon>
        <taxon>Peronosporaceae</taxon>
        <taxon>Peronosclerospora</taxon>
    </lineage>
</organism>
<sequence length="474" mass="51701">MIFYQSRFFAYPSGAPFLHTLNSASAPSYTLVTTDRSVSLLTYGEAGYRLHKLKMNVPQSEEPHLVASAAMELSTTHEARIAVAYAIGEAYYLQVFVPPYEHLDHAGAVEASSGANFELDAAPTCMFDMQAVGTNGNVFYGVIVCCADAMLAIGYIVNGNNENPSIDADTSWTRLRTDQFAAFFPEFATFAHTVVAVDRVMSPEKDQGWVALGCTDGLVRVFHGQHHGGLLTGPFRTKDLQLNGVVTSVALYVKRAASEDAKRTWRCNLLVTCAIGQALVYEDLFGPVNHIGNGEVLVGSDHFDSIFTGVVADVDLDGHVELVLGTDAQVVLAYKERREDESQPTSILEDATRAVLDPVPESVAASANEISPLSTGSARNIWEDLETIAAIDERVARAPEPSLARWKWQRLSKRQWNVQAFGAIYSLLWRDINHDGVPEFLVASATGVYVYEADAVVVLKKIESVLSALTTSRT</sequence>
<evidence type="ECO:0000313" key="2">
    <source>
        <dbReference type="Proteomes" id="UP001163321"/>
    </source>
</evidence>
<dbReference type="Proteomes" id="UP001163321">
    <property type="component" value="Chromosome 2"/>
</dbReference>
<evidence type="ECO:0000313" key="1">
    <source>
        <dbReference type="EMBL" id="KAI9916213.1"/>
    </source>
</evidence>
<reference evidence="1 2" key="1">
    <citation type="journal article" date="2022" name="bioRxiv">
        <title>The genome of the oomycete Peronosclerospora sorghi, a cosmopolitan pathogen of maize and sorghum, is inflated with dispersed pseudogenes.</title>
        <authorList>
            <person name="Fletcher K."/>
            <person name="Martin F."/>
            <person name="Isakeit T."/>
            <person name="Cavanaugh K."/>
            <person name="Magill C."/>
            <person name="Michelmore R."/>
        </authorList>
    </citation>
    <scope>NUCLEOTIDE SEQUENCE [LARGE SCALE GENOMIC DNA]</scope>
    <source>
        <strain evidence="1">P6</strain>
    </source>
</reference>
<gene>
    <name evidence="1" type="ORF">PsorP6_018251</name>
</gene>
<keyword evidence="2" id="KW-1185">Reference proteome</keyword>
<proteinExistence type="predicted"/>
<accession>A0ACC0WDL9</accession>
<protein>
    <submittedName>
        <fullName evidence="1">Uncharacterized protein</fullName>
    </submittedName>
</protein>